<evidence type="ECO:0000259" key="1">
    <source>
        <dbReference type="Pfam" id="PF07734"/>
    </source>
</evidence>
<dbReference type="AlphaFoldDB" id="A0A6A6KVA6"/>
<name>A0A6A6KVA6_HEVBR</name>
<keyword evidence="3" id="KW-1185">Reference proteome</keyword>
<reference evidence="2 3" key="1">
    <citation type="journal article" date="2020" name="Mol. Plant">
        <title>The Chromosome-Based Rubber Tree Genome Provides New Insights into Spurge Genome Evolution and Rubber Biosynthesis.</title>
        <authorList>
            <person name="Liu J."/>
            <person name="Shi C."/>
            <person name="Shi C.C."/>
            <person name="Li W."/>
            <person name="Zhang Q.J."/>
            <person name="Zhang Y."/>
            <person name="Li K."/>
            <person name="Lu H.F."/>
            <person name="Shi C."/>
            <person name="Zhu S.T."/>
            <person name="Xiao Z.Y."/>
            <person name="Nan H."/>
            <person name="Yue Y."/>
            <person name="Zhu X.G."/>
            <person name="Wu Y."/>
            <person name="Hong X.N."/>
            <person name="Fan G.Y."/>
            <person name="Tong Y."/>
            <person name="Zhang D."/>
            <person name="Mao C.L."/>
            <person name="Liu Y.L."/>
            <person name="Hao S.J."/>
            <person name="Liu W.Q."/>
            <person name="Lv M.Q."/>
            <person name="Zhang H.B."/>
            <person name="Liu Y."/>
            <person name="Hu-Tang G.R."/>
            <person name="Wang J.P."/>
            <person name="Wang J.H."/>
            <person name="Sun Y.H."/>
            <person name="Ni S.B."/>
            <person name="Chen W.B."/>
            <person name="Zhang X.C."/>
            <person name="Jiao Y.N."/>
            <person name="Eichler E.E."/>
            <person name="Li G.H."/>
            <person name="Liu X."/>
            <person name="Gao L.Z."/>
        </authorList>
    </citation>
    <scope>NUCLEOTIDE SEQUENCE [LARGE SCALE GENOMIC DNA]</scope>
    <source>
        <strain evidence="3">cv. GT1</strain>
        <tissue evidence="2">Leaf</tissue>
    </source>
</reference>
<comment type="caution">
    <text evidence="2">The sequence shown here is derived from an EMBL/GenBank/DDBJ whole genome shotgun (WGS) entry which is preliminary data.</text>
</comment>
<gene>
    <name evidence="2" type="ORF">GH714_035999</name>
</gene>
<proteinExistence type="predicted"/>
<dbReference type="PANTHER" id="PTHR31672:SF10">
    <property type="entry name" value="F-BOX DOMAIN-CONTAINING PROTEIN"/>
    <property type="match status" value="1"/>
</dbReference>
<dbReference type="Pfam" id="PF07734">
    <property type="entry name" value="FBA_1"/>
    <property type="match status" value="1"/>
</dbReference>
<dbReference type="InterPro" id="IPR017451">
    <property type="entry name" value="F-box-assoc_interact_dom"/>
</dbReference>
<protein>
    <recommendedName>
        <fullName evidence="1">F-box associated beta-propeller type 1 domain-containing protein</fullName>
    </recommendedName>
</protein>
<dbReference type="SUPFAM" id="SSF81383">
    <property type="entry name" value="F-box domain"/>
    <property type="match status" value="1"/>
</dbReference>
<dbReference type="InterPro" id="IPR006527">
    <property type="entry name" value="F-box-assoc_dom_typ1"/>
</dbReference>
<organism evidence="2 3">
    <name type="scientific">Hevea brasiliensis</name>
    <name type="common">Para rubber tree</name>
    <name type="synonym">Siphonia brasiliensis</name>
    <dbReference type="NCBI Taxonomy" id="3981"/>
    <lineage>
        <taxon>Eukaryota</taxon>
        <taxon>Viridiplantae</taxon>
        <taxon>Streptophyta</taxon>
        <taxon>Embryophyta</taxon>
        <taxon>Tracheophyta</taxon>
        <taxon>Spermatophyta</taxon>
        <taxon>Magnoliopsida</taxon>
        <taxon>eudicotyledons</taxon>
        <taxon>Gunneridae</taxon>
        <taxon>Pentapetalae</taxon>
        <taxon>rosids</taxon>
        <taxon>fabids</taxon>
        <taxon>Malpighiales</taxon>
        <taxon>Euphorbiaceae</taxon>
        <taxon>Crotonoideae</taxon>
        <taxon>Micrandreae</taxon>
        <taxon>Hevea</taxon>
    </lineage>
</organism>
<dbReference type="PANTHER" id="PTHR31672">
    <property type="entry name" value="BNACNNG10540D PROTEIN"/>
    <property type="match status" value="1"/>
</dbReference>
<dbReference type="EMBL" id="JAAGAX010000015">
    <property type="protein sequence ID" value="KAF2291888.1"/>
    <property type="molecule type" value="Genomic_DNA"/>
</dbReference>
<evidence type="ECO:0000313" key="3">
    <source>
        <dbReference type="Proteomes" id="UP000467840"/>
    </source>
</evidence>
<feature type="domain" description="F-box associated beta-propeller type 1" evidence="1">
    <location>
        <begin position="69"/>
        <end position="298"/>
    </location>
</feature>
<dbReference type="Proteomes" id="UP000467840">
    <property type="component" value="Chromosome 2"/>
</dbReference>
<evidence type="ECO:0000313" key="2">
    <source>
        <dbReference type="EMBL" id="KAF2291888.1"/>
    </source>
</evidence>
<accession>A0A6A6KVA6</accession>
<dbReference type="NCBIfam" id="TIGR01640">
    <property type="entry name" value="F_box_assoc_1"/>
    <property type="match status" value="1"/>
</dbReference>
<dbReference type="InterPro" id="IPR050796">
    <property type="entry name" value="SCF_F-box_component"/>
</dbReference>
<sequence>MKSKRRSSEFMANNSDPPSPLGHNIIKDILLRLPIKSIKRFESVSKAWQFIGLPRPRINDAHKPIWMVATGFGYSRESNDFKLVRVVNFHCNEDDSLVVRAEVYSWRTGSWMLLDGRMIEERMGSCVIPEGQQAVIVDGSMHWVANGVGKLANHKYIVSFEMGNEEFRRIKILDYLSSEICVKVVGFKESLALALYPALSVYPGYGRPINRMELWTLDKDYASDVDGNCWTKLHTIDLNSSGLNPIGVHNDSELLVKRMEAHCVSLSFFDPDNKGIKTLPICSSDYTCEFYSYVDSLVPVANAGYLEVEKTRESEIY</sequence>
<dbReference type="InterPro" id="IPR036047">
    <property type="entry name" value="F-box-like_dom_sf"/>
</dbReference>